<dbReference type="AlphaFoldDB" id="A0A143PGQ9"/>
<evidence type="ECO:0000256" key="1">
    <source>
        <dbReference type="SAM" id="Phobius"/>
    </source>
</evidence>
<dbReference type="STRING" id="1855912.LuPra_00633"/>
<feature type="transmembrane region" description="Helical" evidence="1">
    <location>
        <begin position="178"/>
        <end position="197"/>
    </location>
</feature>
<dbReference type="KEGG" id="abac:LuPra_00633"/>
<dbReference type="EMBL" id="CP015136">
    <property type="protein sequence ID" value="AMY07460.1"/>
    <property type="molecule type" value="Genomic_DNA"/>
</dbReference>
<feature type="transmembrane region" description="Helical" evidence="1">
    <location>
        <begin position="146"/>
        <end position="166"/>
    </location>
</feature>
<feature type="transmembrane region" description="Helical" evidence="1">
    <location>
        <begin position="78"/>
        <end position="99"/>
    </location>
</feature>
<reference evidence="3" key="2">
    <citation type="submission" date="2016-04" db="EMBL/GenBank/DDBJ databases">
        <title>First Complete Genome Sequence of a Subdivision 6 Acidobacterium.</title>
        <authorList>
            <person name="Huang S."/>
            <person name="Vieira S."/>
            <person name="Bunk B."/>
            <person name="Riedel T."/>
            <person name="Sproeer C."/>
            <person name="Overmann J."/>
        </authorList>
    </citation>
    <scope>NUCLEOTIDE SEQUENCE [LARGE SCALE GENOMIC DNA]</scope>
    <source>
        <strain evidence="3">DSM 100886 HEG_-6_39</strain>
    </source>
</reference>
<proteinExistence type="predicted"/>
<sequence length="267" mass="30215">MQVVPAIDVRSGFGQTRRRDAWWRAPLVVFLVLSTFVVYATWAAFQNAHYTFGPYLSPFYSPEIFGSSPHSWLGSRPAWWPGFVPFSPALIILPFPGLFRFTCYYYRGAYYKSFWADPPACAVGEPRTRYRGEHSFPLILQNAHRFFMWVAIVFIALLAYDVWAAMWFTDPATGQARFGIGVGTVVLAVNVVLLACYTWGCHVLRHVVGGRLDEVSKKPVCDYAYACVSGLNGRHQLFAWCSLVSVMSADLYVRLCSMGVITDLRLF</sequence>
<dbReference type="OrthoDB" id="9799243at2"/>
<protein>
    <recommendedName>
        <fullName evidence="4">Succinate dehydrogenase</fullName>
    </recommendedName>
</protein>
<keyword evidence="1" id="KW-0812">Transmembrane</keyword>
<feature type="transmembrane region" description="Helical" evidence="1">
    <location>
        <begin position="21"/>
        <end position="45"/>
    </location>
</feature>
<dbReference type="Proteomes" id="UP000076079">
    <property type="component" value="Chromosome"/>
</dbReference>
<organism evidence="2 3">
    <name type="scientific">Luteitalea pratensis</name>
    <dbReference type="NCBI Taxonomy" id="1855912"/>
    <lineage>
        <taxon>Bacteria</taxon>
        <taxon>Pseudomonadati</taxon>
        <taxon>Acidobacteriota</taxon>
        <taxon>Vicinamibacteria</taxon>
        <taxon>Vicinamibacterales</taxon>
        <taxon>Vicinamibacteraceae</taxon>
        <taxon>Luteitalea</taxon>
    </lineage>
</organism>
<evidence type="ECO:0000313" key="3">
    <source>
        <dbReference type="Proteomes" id="UP000076079"/>
    </source>
</evidence>
<evidence type="ECO:0008006" key="4">
    <source>
        <dbReference type="Google" id="ProtNLM"/>
    </source>
</evidence>
<accession>A0A143PGQ9</accession>
<evidence type="ECO:0000313" key="2">
    <source>
        <dbReference type="EMBL" id="AMY07460.1"/>
    </source>
</evidence>
<keyword evidence="3" id="KW-1185">Reference proteome</keyword>
<gene>
    <name evidence="2" type="ORF">LuPra_00633</name>
</gene>
<dbReference type="RefSeq" id="WP_110169407.1">
    <property type="nucleotide sequence ID" value="NZ_CP015136.1"/>
</dbReference>
<name>A0A143PGQ9_LUTPR</name>
<reference evidence="2 3" key="1">
    <citation type="journal article" date="2016" name="Genome Announc.">
        <title>First Complete Genome Sequence of a Subdivision 6 Acidobacterium Strain.</title>
        <authorList>
            <person name="Huang S."/>
            <person name="Vieira S."/>
            <person name="Bunk B."/>
            <person name="Riedel T."/>
            <person name="Sproer C."/>
            <person name="Overmann J."/>
        </authorList>
    </citation>
    <scope>NUCLEOTIDE SEQUENCE [LARGE SCALE GENOMIC DNA]</scope>
    <source>
        <strain evidence="3">DSM 100886 HEG_-6_39</strain>
    </source>
</reference>
<keyword evidence="1" id="KW-0472">Membrane</keyword>
<keyword evidence="1" id="KW-1133">Transmembrane helix</keyword>
<dbReference type="PATRIC" id="fig|1813736.3.peg.666"/>